<dbReference type="Proteomes" id="UP000887540">
    <property type="component" value="Unplaced"/>
</dbReference>
<keyword evidence="1" id="KW-1185">Reference proteome</keyword>
<dbReference type="AlphaFoldDB" id="A0A914E2P2"/>
<reference evidence="2" key="1">
    <citation type="submission" date="2022-11" db="UniProtKB">
        <authorList>
            <consortium name="WormBaseParasite"/>
        </authorList>
    </citation>
    <scope>IDENTIFICATION</scope>
</reference>
<name>A0A914E2P2_9BILA</name>
<evidence type="ECO:0000313" key="2">
    <source>
        <dbReference type="WBParaSite" id="ACRNAN_scaffold5033.g9362.t1"/>
    </source>
</evidence>
<accession>A0A914E2P2</accession>
<protein>
    <submittedName>
        <fullName evidence="2">Uncharacterized protein</fullName>
    </submittedName>
</protein>
<sequence>MYCYWKFDIDIVNYTFVLSIQGLYNLNGKDRLIISNCKEDVIFDYDSTLNQVWSYTQDSEICVTFNSSEDKVGWWWIKLVLDKGPTFEVRIFLVNVTGDIVIDMCSYVYLPLGPLHSKQVSLDPEGKLSNHAS</sequence>
<evidence type="ECO:0000313" key="1">
    <source>
        <dbReference type="Proteomes" id="UP000887540"/>
    </source>
</evidence>
<organism evidence="1 2">
    <name type="scientific">Acrobeloides nanus</name>
    <dbReference type="NCBI Taxonomy" id="290746"/>
    <lineage>
        <taxon>Eukaryota</taxon>
        <taxon>Metazoa</taxon>
        <taxon>Ecdysozoa</taxon>
        <taxon>Nematoda</taxon>
        <taxon>Chromadorea</taxon>
        <taxon>Rhabditida</taxon>
        <taxon>Tylenchina</taxon>
        <taxon>Cephalobomorpha</taxon>
        <taxon>Cephaloboidea</taxon>
        <taxon>Cephalobidae</taxon>
        <taxon>Acrobeloides</taxon>
    </lineage>
</organism>
<dbReference type="WBParaSite" id="ACRNAN_scaffold5033.g9362.t1">
    <property type="protein sequence ID" value="ACRNAN_scaffold5033.g9362.t1"/>
    <property type="gene ID" value="ACRNAN_scaffold5033.g9362"/>
</dbReference>
<proteinExistence type="predicted"/>